<dbReference type="PROSITE" id="PS50987">
    <property type="entry name" value="HTH_ARSR_2"/>
    <property type="match status" value="1"/>
</dbReference>
<organism evidence="5 6">
    <name type="scientific">Phreatobacter stygius</name>
    <dbReference type="NCBI Taxonomy" id="1940610"/>
    <lineage>
        <taxon>Bacteria</taxon>
        <taxon>Pseudomonadati</taxon>
        <taxon>Pseudomonadota</taxon>
        <taxon>Alphaproteobacteria</taxon>
        <taxon>Hyphomicrobiales</taxon>
        <taxon>Phreatobacteraceae</taxon>
        <taxon>Phreatobacter</taxon>
    </lineage>
</organism>
<keyword evidence="2" id="KW-0238">DNA-binding</keyword>
<dbReference type="PANTHER" id="PTHR43132">
    <property type="entry name" value="ARSENICAL RESISTANCE OPERON REPRESSOR ARSR-RELATED"/>
    <property type="match status" value="1"/>
</dbReference>
<evidence type="ECO:0000259" key="4">
    <source>
        <dbReference type="PROSITE" id="PS50987"/>
    </source>
</evidence>
<dbReference type="KEGG" id="pstg:E8M01_06900"/>
<dbReference type="EMBL" id="CP039690">
    <property type="protein sequence ID" value="QCI63997.1"/>
    <property type="molecule type" value="Genomic_DNA"/>
</dbReference>
<protein>
    <submittedName>
        <fullName evidence="5">Helix-turn-helix transcriptional regulator</fullName>
    </submittedName>
</protein>
<dbReference type="InterPro" id="IPR036390">
    <property type="entry name" value="WH_DNA-bd_sf"/>
</dbReference>
<dbReference type="OrthoDB" id="9804742at2"/>
<dbReference type="InterPro" id="IPR011991">
    <property type="entry name" value="ArsR-like_HTH"/>
</dbReference>
<dbReference type="Gene3D" id="1.10.10.10">
    <property type="entry name" value="Winged helix-like DNA-binding domain superfamily/Winged helix DNA-binding domain"/>
    <property type="match status" value="1"/>
</dbReference>
<proteinExistence type="predicted"/>
<keyword evidence="3" id="KW-0804">Transcription</keyword>
<evidence type="ECO:0000256" key="3">
    <source>
        <dbReference type="ARBA" id="ARBA00023163"/>
    </source>
</evidence>
<dbReference type="RefSeq" id="WP_136959453.1">
    <property type="nucleotide sequence ID" value="NZ_CP039690.1"/>
</dbReference>
<dbReference type="InterPro" id="IPR036388">
    <property type="entry name" value="WH-like_DNA-bd_sf"/>
</dbReference>
<evidence type="ECO:0000256" key="1">
    <source>
        <dbReference type="ARBA" id="ARBA00023015"/>
    </source>
</evidence>
<reference evidence="5 6" key="1">
    <citation type="submission" date="2019-04" db="EMBL/GenBank/DDBJ databases">
        <title>Phreatobacter aquaticus sp. nov.</title>
        <authorList>
            <person name="Choi A."/>
        </authorList>
    </citation>
    <scope>NUCLEOTIDE SEQUENCE [LARGE SCALE GENOMIC DNA]</scope>
    <source>
        <strain evidence="5 6">KCTC 52518</strain>
    </source>
</reference>
<name>A0A4D7B7U5_9HYPH</name>
<dbReference type="SUPFAM" id="SSF46785">
    <property type="entry name" value="Winged helix' DNA-binding domain"/>
    <property type="match status" value="1"/>
</dbReference>
<dbReference type="InterPro" id="IPR001845">
    <property type="entry name" value="HTH_ArsR_DNA-bd_dom"/>
</dbReference>
<dbReference type="GO" id="GO:0003700">
    <property type="term" value="F:DNA-binding transcription factor activity"/>
    <property type="evidence" value="ECO:0007669"/>
    <property type="project" value="InterPro"/>
</dbReference>
<dbReference type="Proteomes" id="UP000298781">
    <property type="component" value="Chromosome"/>
</dbReference>
<evidence type="ECO:0000313" key="5">
    <source>
        <dbReference type="EMBL" id="QCI63997.1"/>
    </source>
</evidence>
<dbReference type="AlphaFoldDB" id="A0A4D7B7U5"/>
<evidence type="ECO:0000256" key="2">
    <source>
        <dbReference type="ARBA" id="ARBA00023125"/>
    </source>
</evidence>
<dbReference type="NCBIfam" id="NF033788">
    <property type="entry name" value="HTH_metalloreg"/>
    <property type="match status" value="1"/>
</dbReference>
<feature type="domain" description="HTH arsR-type" evidence="4">
    <location>
        <begin position="1"/>
        <end position="95"/>
    </location>
</feature>
<dbReference type="Pfam" id="PF12840">
    <property type="entry name" value="HTH_20"/>
    <property type="match status" value="1"/>
</dbReference>
<evidence type="ECO:0000313" key="6">
    <source>
        <dbReference type="Proteomes" id="UP000298781"/>
    </source>
</evidence>
<sequence>MDSEAAILALAALAQPTRLEAFRLLVSRQPDGVPSGELARLMDVPQNTMSAHLAVLSRAGLIIGERQSRSILYRADLGGFHALTLFLLRDCCGGRPEVCAPLIADLTPCCTPKVLVHG</sequence>
<dbReference type="PANTHER" id="PTHR43132:SF2">
    <property type="entry name" value="ARSENICAL RESISTANCE OPERON REPRESSOR ARSR-RELATED"/>
    <property type="match status" value="1"/>
</dbReference>
<dbReference type="InterPro" id="IPR051011">
    <property type="entry name" value="Metal_resp_trans_reg"/>
</dbReference>
<dbReference type="PRINTS" id="PR00778">
    <property type="entry name" value="HTHARSR"/>
</dbReference>
<keyword evidence="1" id="KW-0805">Transcription regulation</keyword>
<dbReference type="SMART" id="SM00418">
    <property type="entry name" value="HTH_ARSR"/>
    <property type="match status" value="1"/>
</dbReference>
<keyword evidence="6" id="KW-1185">Reference proteome</keyword>
<dbReference type="GO" id="GO:0003677">
    <property type="term" value="F:DNA binding"/>
    <property type="evidence" value="ECO:0007669"/>
    <property type="project" value="UniProtKB-KW"/>
</dbReference>
<dbReference type="CDD" id="cd00090">
    <property type="entry name" value="HTH_ARSR"/>
    <property type="match status" value="1"/>
</dbReference>
<accession>A0A4D7B7U5</accession>
<gene>
    <name evidence="5" type="ORF">E8M01_06900</name>
</gene>